<dbReference type="InterPro" id="IPR012338">
    <property type="entry name" value="Beta-lactam/transpept-like"/>
</dbReference>
<evidence type="ECO:0000313" key="3">
    <source>
        <dbReference type="Proteomes" id="UP000035721"/>
    </source>
</evidence>
<dbReference type="PANTHER" id="PTHR43283:SF7">
    <property type="entry name" value="BETA-LACTAMASE-RELATED DOMAIN-CONTAINING PROTEIN"/>
    <property type="match status" value="1"/>
</dbReference>
<keyword evidence="2" id="KW-0378">Hydrolase</keyword>
<evidence type="ECO:0000259" key="1">
    <source>
        <dbReference type="Pfam" id="PF00144"/>
    </source>
</evidence>
<evidence type="ECO:0000313" key="2">
    <source>
        <dbReference type="EMBL" id="CCH79672.1"/>
    </source>
</evidence>
<dbReference type="GO" id="GO:0019875">
    <property type="term" value="F:6-aminohexanoate-dimer hydrolase activity"/>
    <property type="evidence" value="ECO:0007669"/>
    <property type="project" value="UniProtKB-EC"/>
</dbReference>
<dbReference type="PANTHER" id="PTHR43283">
    <property type="entry name" value="BETA-LACTAMASE-RELATED"/>
    <property type="match status" value="1"/>
</dbReference>
<keyword evidence="3" id="KW-1185">Reference proteome</keyword>
<protein>
    <submittedName>
        <fullName evidence="2">6-aminohexanoate-dimer hydrolase</fullName>
        <ecNumber evidence="2">3.5.1.46</ecNumber>
    </submittedName>
</protein>
<comment type="caution">
    <text evidence="2">The sequence shown here is derived from an EMBL/GenBank/DDBJ whole genome shotgun (WGS) entry which is preliminary data.</text>
</comment>
<dbReference type="RefSeq" id="WP_162233068.1">
    <property type="nucleotide sequence ID" value="NZ_HF570958.1"/>
</dbReference>
<dbReference type="EC" id="3.5.1.46" evidence="2"/>
<dbReference type="SUPFAM" id="SSF56601">
    <property type="entry name" value="beta-lactamase/transpeptidase-like"/>
    <property type="match status" value="1"/>
</dbReference>
<dbReference type="EMBL" id="CAJB01000385">
    <property type="protein sequence ID" value="CCH79672.1"/>
    <property type="molecule type" value="Genomic_DNA"/>
</dbReference>
<sequence length="398" mass="43193">MPSMMRGFPTEESTRVTLDNWQEPDSVQWSFRHMRELMGSQRIAAGVKTRPLPEGPRADLSAVSVSRLSRGTETVQDVIDTTHTDALVVLHDGALVAEWYAEGMSAESVHLMMSCSKSIVGCVAGILTERGLLDPSAATTHYVPEVDGSGYGGTSVRDLLDMRTGVAFSEAYTNPDAQVRVMERSMGWRPIAEGDPLGAYAYLASLERETDHGGVFTYRSADTDMLGWVCERAAGVRMADLISELVWRPIGAERDAEITCDTVGTAIHDGGVSATARDMARFGQMLLEEGIVDGAPVVPSSWIQAAYDRPEDVRKAFAASDNEAVLPGGWYRSQFWFVPGGDDVALVCLGIHGQMVFVHPSTRLVAVKQSSWPAAQDVDHLVDTLRAFRLLGTALAGR</sequence>
<reference evidence="2 3" key="1">
    <citation type="journal article" date="2013" name="ISME J.">
        <title>A metabolic model for members of the genus Tetrasphaera involved in enhanced biological phosphorus removal.</title>
        <authorList>
            <person name="Kristiansen R."/>
            <person name="Nguyen H.T.T."/>
            <person name="Saunders A.M."/>
            <person name="Nielsen J.L."/>
            <person name="Wimmer R."/>
            <person name="Le V.Q."/>
            <person name="McIlroy S.J."/>
            <person name="Petrovski S."/>
            <person name="Seviour R.J."/>
            <person name="Calteau A."/>
            <person name="Nielsen K.L."/>
            <person name="Nielsen P.H."/>
        </authorList>
    </citation>
    <scope>NUCLEOTIDE SEQUENCE [LARGE SCALE GENOMIC DNA]</scope>
    <source>
        <strain evidence="2 3">T1-X7</strain>
    </source>
</reference>
<dbReference type="InterPro" id="IPR050789">
    <property type="entry name" value="Diverse_Enzym_Activities"/>
</dbReference>
<organism evidence="2 3">
    <name type="scientific">Nostocoides japonicum T1-X7</name>
    <dbReference type="NCBI Taxonomy" id="1194083"/>
    <lineage>
        <taxon>Bacteria</taxon>
        <taxon>Bacillati</taxon>
        <taxon>Actinomycetota</taxon>
        <taxon>Actinomycetes</taxon>
        <taxon>Micrococcales</taxon>
        <taxon>Intrasporangiaceae</taxon>
        <taxon>Nostocoides</taxon>
    </lineage>
</organism>
<gene>
    <name evidence="2" type="ORF">BN12_530006</name>
</gene>
<proteinExistence type="predicted"/>
<dbReference type="STRING" id="1194083.BN12_530006"/>
<dbReference type="Pfam" id="PF00144">
    <property type="entry name" value="Beta-lactamase"/>
    <property type="match status" value="1"/>
</dbReference>
<dbReference type="InterPro" id="IPR001466">
    <property type="entry name" value="Beta-lactam-related"/>
</dbReference>
<dbReference type="Gene3D" id="3.40.710.10">
    <property type="entry name" value="DD-peptidase/beta-lactamase superfamily"/>
    <property type="match status" value="1"/>
</dbReference>
<dbReference type="AlphaFoldDB" id="A0A077M3T2"/>
<feature type="domain" description="Beta-lactamase-related" evidence="1">
    <location>
        <begin position="84"/>
        <end position="372"/>
    </location>
</feature>
<accession>A0A077M3T2</accession>
<dbReference type="Proteomes" id="UP000035721">
    <property type="component" value="Unassembled WGS sequence"/>
</dbReference>
<name>A0A077M3T2_9MICO</name>